<organism evidence="3 4">
    <name type="scientific">Vanilla planifolia</name>
    <name type="common">Vanilla</name>
    <dbReference type="NCBI Taxonomy" id="51239"/>
    <lineage>
        <taxon>Eukaryota</taxon>
        <taxon>Viridiplantae</taxon>
        <taxon>Streptophyta</taxon>
        <taxon>Embryophyta</taxon>
        <taxon>Tracheophyta</taxon>
        <taxon>Spermatophyta</taxon>
        <taxon>Magnoliopsida</taxon>
        <taxon>Liliopsida</taxon>
        <taxon>Asparagales</taxon>
        <taxon>Orchidaceae</taxon>
        <taxon>Vanilloideae</taxon>
        <taxon>Vanilleae</taxon>
        <taxon>Vanilla</taxon>
    </lineage>
</organism>
<dbReference type="Proteomes" id="UP000639772">
    <property type="component" value="Chromosome 10"/>
</dbReference>
<evidence type="ECO:0000313" key="4">
    <source>
        <dbReference type="Proteomes" id="UP000639772"/>
    </source>
</evidence>
<dbReference type="InterPro" id="IPR032795">
    <property type="entry name" value="DUF3741-assoc"/>
</dbReference>
<feature type="compositionally biased region" description="Polar residues" evidence="1">
    <location>
        <begin position="27"/>
        <end position="36"/>
    </location>
</feature>
<evidence type="ECO:0000259" key="2">
    <source>
        <dbReference type="Pfam" id="PF14383"/>
    </source>
</evidence>
<feature type="region of interest" description="Disordered" evidence="1">
    <location>
        <begin position="26"/>
        <end position="46"/>
    </location>
</feature>
<gene>
    <name evidence="3" type="ORF">HPP92_019245</name>
</gene>
<dbReference type="Pfam" id="PF14383">
    <property type="entry name" value="VARLMGL"/>
    <property type="match status" value="1"/>
</dbReference>
<dbReference type="OrthoDB" id="1931242at2759"/>
<dbReference type="PANTHER" id="PTHR37897">
    <property type="entry name" value="DNAK FAMILY PROTEIN"/>
    <property type="match status" value="1"/>
</dbReference>
<evidence type="ECO:0000313" key="3">
    <source>
        <dbReference type="EMBL" id="KAG0465081.1"/>
    </source>
</evidence>
<name>A0A835Q2J1_VANPL</name>
<dbReference type="AlphaFoldDB" id="A0A835Q2J1"/>
<proteinExistence type="predicted"/>
<dbReference type="EMBL" id="JADCNM010000010">
    <property type="protein sequence ID" value="KAG0465081.1"/>
    <property type="molecule type" value="Genomic_DNA"/>
</dbReference>
<dbReference type="PANTHER" id="PTHR37897:SF1">
    <property type="entry name" value="DUF3741 DOMAIN-CONTAINING PROTEIN"/>
    <property type="match status" value="1"/>
</dbReference>
<feature type="domain" description="DUF3741" evidence="2">
    <location>
        <begin position="131"/>
        <end position="146"/>
    </location>
</feature>
<accession>A0A835Q2J1</accession>
<evidence type="ECO:0000256" key="1">
    <source>
        <dbReference type="SAM" id="MobiDB-lite"/>
    </source>
</evidence>
<comment type="caution">
    <text evidence="3">The sequence shown here is derived from an EMBL/GenBank/DDBJ whole genome shotgun (WGS) entry which is preliminary data.</text>
</comment>
<reference evidence="3 4" key="1">
    <citation type="journal article" date="2020" name="Nat. Food">
        <title>A phased Vanilla planifolia genome enables genetic improvement of flavour and production.</title>
        <authorList>
            <person name="Hasing T."/>
            <person name="Tang H."/>
            <person name="Brym M."/>
            <person name="Khazi F."/>
            <person name="Huang T."/>
            <person name="Chambers A.H."/>
        </authorList>
    </citation>
    <scope>NUCLEOTIDE SEQUENCE [LARGE SCALE GENOMIC DNA]</scope>
    <source>
        <tissue evidence="3">Leaf</tissue>
    </source>
</reference>
<sequence>MKALSLFLLKNSISAKMKRGVHGFCSNHGSTSTLRQSGRAGNDDSRKPRTLEEMLLQLAVEEEELRLHRRMSCVDSAEIMRSARDALSQYPRFSLDGRDAMYRSSFVDCRRSSGAGGRRPAMVAGERVVWCKPGVVARLMGLDVVPVPVGRDGRGCVGGGLRKQSTRRMGKTKLI</sequence>
<protein>
    <recommendedName>
        <fullName evidence="2">DUF3741 domain-containing protein</fullName>
    </recommendedName>
</protein>